<comment type="similarity">
    <text evidence="5">Belongs to the methyl-accepting chemotaxis (MCP) protein family.</text>
</comment>
<dbReference type="RefSeq" id="WP_061274732.1">
    <property type="nucleotide sequence ID" value="NZ_CP023525.1"/>
</dbReference>
<dbReference type="PANTHER" id="PTHR43531:SF14">
    <property type="entry name" value="METHYL-ACCEPTING CHEMOTAXIS PROTEIN I-RELATED"/>
    <property type="match status" value="1"/>
</dbReference>
<dbReference type="InterPro" id="IPR047347">
    <property type="entry name" value="YvaQ-like_sensor"/>
</dbReference>
<dbReference type="InterPro" id="IPR024478">
    <property type="entry name" value="HlyB_4HB_MCP"/>
</dbReference>
<keyword evidence="4 6" id="KW-0807">Transducer</keyword>
<dbReference type="SMART" id="SM00283">
    <property type="entry name" value="MA"/>
    <property type="match status" value="1"/>
</dbReference>
<reference evidence="9 10" key="1">
    <citation type="submission" date="2017-09" db="EMBL/GenBank/DDBJ databases">
        <title>FDA dAtabase for Regulatory Grade micrObial Sequences (FDA-ARGOS): Supporting development and validation of Infectious Disease Dx tests.</title>
        <authorList>
            <person name="Minogue T."/>
            <person name="Wolcott M."/>
            <person name="Wasieloski L."/>
            <person name="Aguilar W."/>
            <person name="Moore D."/>
            <person name="Tallon L."/>
            <person name="Sadzewicz L."/>
            <person name="Ott S."/>
            <person name="Zhao X."/>
            <person name="Nagaraj S."/>
            <person name="Vavikolanu K."/>
            <person name="Aluvathingal J."/>
            <person name="Nadendla S."/>
            <person name="Sichtig H."/>
        </authorList>
    </citation>
    <scope>NUCLEOTIDE SEQUENCE [LARGE SCALE GENOMIC DNA]</scope>
    <source>
        <strain evidence="9 10">FDAARGOS_392</strain>
    </source>
</reference>
<dbReference type="InterPro" id="IPR051310">
    <property type="entry name" value="MCP_chemotaxis"/>
</dbReference>
<evidence type="ECO:0000256" key="3">
    <source>
        <dbReference type="ARBA" id="ARBA00022500"/>
    </source>
</evidence>
<keyword evidence="7" id="KW-1133">Transmembrane helix</keyword>
<dbReference type="GO" id="GO:0004888">
    <property type="term" value="F:transmembrane signaling receptor activity"/>
    <property type="evidence" value="ECO:0007669"/>
    <property type="project" value="InterPro"/>
</dbReference>
<evidence type="ECO:0000256" key="1">
    <source>
        <dbReference type="ARBA" id="ARBA00004429"/>
    </source>
</evidence>
<dbReference type="Proteomes" id="UP000217979">
    <property type="component" value="Chromosome"/>
</dbReference>
<dbReference type="InterPro" id="IPR004089">
    <property type="entry name" value="MCPsignal_dom"/>
</dbReference>
<feature type="domain" description="Methyl-accepting transducer" evidence="8">
    <location>
        <begin position="275"/>
        <end position="504"/>
    </location>
</feature>
<evidence type="ECO:0000256" key="2">
    <source>
        <dbReference type="ARBA" id="ARBA00022481"/>
    </source>
</evidence>
<gene>
    <name evidence="9" type="ORF">CO704_03745</name>
</gene>
<comment type="subcellular location">
    <subcellularLocation>
        <location evidence="1">Cell inner membrane</location>
        <topology evidence="1">Multi-pass membrane protein</topology>
    </subcellularLocation>
</comment>
<feature type="transmembrane region" description="Helical" evidence="7">
    <location>
        <begin position="191"/>
        <end position="211"/>
    </location>
</feature>
<dbReference type="FunFam" id="1.10.287.950:FF:000001">
    <property type="entry name" value="Methyl-accepting chemotaxis sensory transducer"/>
    <property type="match status" value="1"/>
</dbReference>
<evidence type="ECO:0000313" key="10">
    <source>
        <dbReference type="Proteomes" id="UP000217979"/>
    </source>
</evidence>
<evidence type="ECO:0000256" key="4">
    <source>
        <dbReference type="ARBA" id="ARBA00023224"/>
    </source>
</evidence>
<dbReference type="GO" id="GO:0007165">
    <property type="term" value="P:signal transduction"/>
    <property type="evidence" value="ECO:0007669"/>
    <property type="project" value="UniProtKB-KW"/>
</dbReference>
<dbReference type="PANTHER" id="PTHR43531">
    <property type="entry name" value="PROTEIN ICFG"/>
    <property type="match status" value="1"/>
</dbReference>
<dbReference type="Pfam" id="PF12729">
    <property type="entry name" value="4HB_MCP_1"/>
    <property type="match status" value="1"/>
</dbReference>
<dbReference type="PROSITE" id="PS50111">
    <property type="entry name" value="CHEMOTAXIS_TRANSDUC_2"/>
    <property type="match status" value="1"/>
</dbReference>
<evidence type="ECO:0000256" key="7">
    <source>
        <dbReference type="SAM" id="Phobius"/>
    </source>
</evidence>
<dbReference type="Pfam" id="PF00015">
    <property type="entry name" value="MCPsignal"/>
    <property type="match status" value="1"/>
</dbReference>
<organism evidence="9 10">
    <name type="scientific">Cedecea neteri</name>
    <dbReference type="NCBI Taxonomy" id="158822"/>
    <lineage>
        <taxon>Bacteria</taxon>
        <taxon>Pseudomonadati</taxon>
        <taxon>Pseudomonadota</taxon>
        <taxon>Gammaproteobacteria</taxon>
        <taxon>Enterobacterales</taxon>
        <taxon>Enterobacteriaceae</taxon>
        <taxon>Cedecea</taxon>
    </lineage>
</organism>
<dbReference type="AlphaFoldDB" id="A0A291DU53"/>
<proteinExistence type="inferred from homology"/>
<dbReference type="CDD" id="cd19411">
    <property type="entry name" value="MCP2201-like_sensor"/>
    <property type="match status" value="1"/>
</dbReference>
<sequence>MFKNLSVGSRISGSFIIILFTLIVLTLVAIMQVNKINNALIAINDVNNVKQRYAVNFRGSVHDRSIAIRDVTLVPAGELQGVIEHIRKLERDYQASVQPMEGIFALGNDVTVEERAQYKKIKEAEQQTLPLVNEIIALQQKGDVEGARQVILNQARPAFVNWLATINGFIDMETQLNDALANTARGIARTFHLLMLTLALVAVALGLLITWSTTRKITLSLGGEPVDLLRMTNAIAAGDLTQTPELRKKDSSSILASLSHMQNALRQLVLEVRQNAEGVASASAEIAKGSSSLSARTENQAAALQQTSAAMDQVASTVRNNAESAQYASKLASSAASEVAQGSEMVQGIVSTMEEITQESVRIADITSVIEGIAFQTNILALNAAVEAARAGEQGRGFAVVATEVRALAQRSSSAAKEIKGLITGSVQRVNSGAQEIDQAAETMSKILTTVSQVNSIVNEIAHNSAEQATGVNEVAQAVAQMDKNLQQNVALVEVTSSTATALDTQSRVLRETVSVFQVAS</sequence>
<dbReference type="EMBL" id="CP023525">
    <property type="protein sequence ID" value="ATF91263.1"/>
    <property type="molecule type" value="Genomic_DNA"/>
</dbReference>
<evidence type="ECO:0000256" key="5">
    <source>
        <dbReference type="ARBA" id="ARBA00029447"/>
    </source>
</evidence>
<keyword evidence="7" id="KW-0472">Membrane</keyword>
<accession>A0A291DU53</accession>
<dbReference type="PRINTS" id="PR00260">
    <property type="entry name" value="CHEMTRNSDUCR"/>
</dbReference>
<keyword evidence="7" id="KW-0812">Transmembrane</keyword>
<keyword evidence="3" id="KW-0145">Chemotaxis</keyword>
<keyword evidence="2" id="KW-0488">Methylation</keyword>
<name>A0A291DU53_9ENTR</name>
<evidence type="ECO:0000313" key="9">
    <source>
        <dbReference type="EMBL" id="ATF91263.1"/>
    </source>
</evidence>
<dbReference type="CDD" id="cd11386">
    <property type="entry name" value="MCP_signal"/>
    <property type="match status" value="1"/>
</dbReference>
<feature type="transmembrane region" description="Helical" evidence="7">
    <location>
        <begin position="12"/>
        <end position="31"/>
    </location>
</feature>
<dbReference type="GO" id="GO:0006935">
    <property type="term" value="P:chemotaxis"/>
    <property type="evidence" value="ECO:0007669"/>
    <property type="project" value="UniProtKB-KW"/>
</dbReference>
<protein>
    <submittedName>
        <fullName evidence="9">Methyl-accepting chemotaxis protein</fullName>
    </submittedName>
</protein>
<dbReference type="InterPro" id="IPR004090">
    <property type="entry name" value="Chemotax_Me-accpt_rcpt"/>
</dbReference>
<dbReference type="SUPFAM" id="SSF58104">
    <property type="entry name" value="Methyl-accepting chemotaxis protein (MCP) signaling domain"/>
    <property type="match status" value="1"/>
</dbReference>
<dbReference type="Gene3D" id="1.10.287.950">
    <property type="entry name" value="Methyl-accepting chemotaxis protein"/>
    <property type="match status" value="1"/>
</dbReference>
<evidence type="ECO:0000256" key="6">
    <source>
        <dbReference type="PROSITE-ProRule" id="PRU00284"/>
    </source>
</evidence>
<dbReference type="GO" id="GO:0005886">
    <property type="term" value="C:plasma membrane"/>
    <property type="evidence" value="ECO:0007669"/>
    <property type="project" value="UniProtKB-SubCell"/>
</dbReference>
<evidence type="ECO:0000259" key="8">
    <source>
        <dbReference type="PROSITE" id="PS50111"/>
    </source>
</evidence>